<evidence type="ECO:0000256" key="5">
    <source>
        <dbReference type="ARBA" id="ARBA00022737"/>
    </source>
</evidence>
<comment type="caution">
    <text evidence="7">The sequence shown here is derived from an EMBL/GenBank/DDBJ whole genome shotgun (WGS) entry which is preliminary data.</text>
</comment>
<dbReference type="InterPro" id="IPR024079">
    <property type="entry name" value="MetalloPept_cat_dom_sf"/>
</dbReference>
<dbReference type="GO" id="GO:0006508">
    <property type="term" value="P:proteolysis"/>
    <property type="evidence" value="ECO:0007669"/>
    <property type="project" value="InterPro"/>
</dbReference>
<dbReference type="Proteomes" id="UP000541136">
    <property type="component" value="Unassembled WGS sequence"/>
</dbReference>
<evidence type="ECO:0000313" key="8">
    <source>
        <dbReference type="Proteomes" id="UP000541136"/>
    </source>
</evidence>
<dbReference type="Gene3D" id="2.150.10.10">
    <property type="entry name" value="Serralysin-like metalloprotease, C-terminal"/>
    <property type="match status" value="1"/>
</dbReference>
<name>A0A7W9TNE6_CASDE</name>
<dbReference type="GO" id="GO:0008270">
    <property type="term" value="F:zinc ion binding"/>
    <property type="evidence" value="ECO:0007669"/>
    <property type="project" value="InterPro"/>
</dbReference>
<dbReference type="InterPro" id="IPR043708">
    <property type="entry name" value="DUF5648"/>
</dbReference>
<dbReference type="InterPro" id="IPR001343">
    <property type="entry name" value="Hemolysn_Ca-bd"/>
</dbReference>
<proteinExistence type="inferred from homology"/>
<dbReference type="InterPro" id="IPR011049">
    <property type="entry name" value="Serralysin-like_metalloprot_C"/>
</dbReference>
<evidence type="ECO:0000313" key="7">
    <source>
        <dbReference type="EMBL" id="MBB6083948.1"/>
    </source>
</evidence>
<dbReference type="SMART" id="SM00235">
    <property type="entry name" value="ZnMc"/>
    <property type="match status" value="1"/>
</dbReference>
<dbReference type="EMBL" id="JACHIB010000010">
    <property type="protein sequence ID" value="MBB6083948.1"/>
    <property type="molecule type" value="Genomic_DNA"/>
</dbReference>
<sequence>MALPQWTDQQVFDQMNSGSTWTSSLITYAFPQSSSVFDPDLAEHFAGFSPLNTAQQPLVHLAMMLWDDLIARDIVQGSVHDADIMLSNTSSTDGYAFAVSGGTVWFSSKEDLLQSPEIGKDGFVTFLHEIGHALGLNHMGDYNGEDDNGPSSYQDSDMLSIMSYYGPGMNGGKGLVAWGDWFASDIGSEGYSPQTPMVNDIMVIQRLYGADTTTREGNTVYGFGSNIQGPLAQIYDFSINQHPILTIYDAGGVDTINLSGWGTDSLIDLNPGQYSSVNGMTNNLAIAKATLIENAVAGAGNDVLIGNSADNHLDGGAGQDSAMFSGALPGYDLSYDVFSREYTVVDMTAGRDGTDTLINIEYANFNGAGGDLNDLTPAVYRFYNAGLGLHFYTSNNDEATAVTRMNGFVYEGVGFGRSVEGAGIPDADTVAVQRFYNQATGDHFYTAGADEARHLMEIGGAWQYEGRAFNAYGTQADGTTALYRFLNTESGTHFYTADIAEKEAVMQSGYFSYEGIAFYVTA</sequence>
<organism evidence="7 8">
    <name type="scientific">Castellaniella defragrans</name>
    <name type="common">Alcaligenes defragrans</name>
    <dbReference type="NCBI Taxonomy" id="75697"/>
    <lineage>
        <taxon>Bacteria</taxon>
        <taxon>Pseudomonadati</taxon>
        <taxon>Pseudomonadota</taxon>
        <taxon>Betaproteobacteria</taxon>
        <taxon>Burkholderiales</taxon>
        <taxon>Alcaligenaceae</taxon>
        <taxon>Castellaniella</taxon>
    </lineage>
</organism>
<comment type="similarity">
    <text evidence="3">Belongs to the peptidase M10B family.</text>
</comment>
<dbReference type="Pfam" id="PF08548">
    <property type="entry name" value="Peptidase_M10_C"/>
    <property type="match status" value="1"/>
</dbReference>
<dbReference type="GO" id="GO:0005615">
    <property type="term" value="C:extracellular space"/>
    <property type="evidence" value="ECO:0007669"/>
    <property type="project" value="InterPro"/>
</dbReference>
<dbReference type="Pfam" id="PF18885">
    <property type="entry name" value="DUF5648"/>
    <property type="match status" value="1"/>
</dbReference>
<evidence type="ECO:0000256" key="3">
    <source>
        <dbReference type="ARBA" id="ARBA00009490"/>
    </source>
</evidence>
<comment type="subcellular location">
    <subcellularLocation>
        <location evidence="2">Secreted</location>
    </subcellularLocation>
</comment>
<dbReference type="AlphaFoldDB" id="A0A7W9TNE6"/>
<protein>
    <submittedName>
        <fullName evidence="7">Serralysin</fullName>
        <ecNumber evidence="7">3.4.24.40</ecNumber>
    </submittedName>
</protein>
<dbReference type="InterPro" id="IPR034033">
    <property type="entry name" value="Serralysin-like"/>
</dbReference>
<dbReference type="RefSeq" id="WP_052355691.1">
    <property type="nucleotide sequence ID" value="NZ_JACHIB010000010.1"/>
</dbReference>
<evidence type="ECO:0000256" key="2">
    <source>
        <dbReference type="ARBA" id="ARBA00004613"/>
    </source>
</evidence>
<dbReference type="GO" id="GO:0008237">
    <property type="term" value="F:metallopeptidase activity"/>
    <property type="evidence" value="ECO:0007669"/>
    <property type="project" value="InterPro"/>
</dbReference>
<dbReference type="CDD" id="cd04277">
    <property type="entry name" value="ZnMc_serralysin_like"/>
    <property type="match status" value="1"/>
</dbReference>
<feature type="domain" description="Peptidase metallopeptidase" evidence="6">
    <location>
        <begin position="17"/>
        <end position="167"/>
    </location>
</feature>
<evidence type="ECO:0000256" key="4">
    <source>
        <dbReference type="ARBA" id="ARBA00022525"/>
    </source>
</evidence>
<evidence type="ECO:0000259" key="6">
    <source>
        <dbReference type="SMART" id="SM00235"/>
    </source>
</evidence>
<comment type="cofactor">
    <cofactor evidence="1">
        <name>Ca(2+)</name>
        <dbReference type="ChEBI" id="CHEBI:29108"/>
    </cofactor>
</comment>
<dbReference type="Gene3D" id="3.40.390.10">
    <property type="entry name" value="Collagenase (Catalytic Domain)"/>
    <property type="match status" value="1"/>
</dbReference>
<dbReference type="EC" id="3.4.24.40" evidence="7"/>
<reference evidence="7 8" key="1">
    <citation type="submission" date="2020-08" db="EMBL/GenBank/DDBJ databases">
        <title>Genomic Encyclopedia of Type Strains, Phase IV (KMG-IV): sequencing the most valuable type-strain genomes for metagenomic binning, comparative biology and taxonomic classification.</title>
        <authorList>
            <person name="Goeker M."/>
        </authorList>
    </citation>
    <scope>NUCLEOTIDE SEQUENCE [LARGE SCALE GENOMIC DNA]</scope>
    <source>
        <strain evidence="7 8">DSM 12141</strain>
    </source>
</reference>
<dbReference type="SUPFAM" id="SSF55486">
    <property type="entry name" value="Metalloproteases ('zincins'), catalytic domain"/>
    <property type="match status" value="1"/>
</dbReference>
<dbReference type="Pfam" id="PF00353">
    <property type="entry name" value="HemolysinCabind"/>
    <property type="match status" value="1"/>
</dbReference>
<keyword evidence="7" id="KW-0378">Hydrolase</keyword>
<dbReference type="Pfam" id="PF13583">
    <property type="entry name" value="Reprolysin_4"/>
    <property type="match status" value="1"/>
</dbReference>
<accession>A0A7W9TNE6</accession>
<dbReference type="InterPro" id="IPR006026">
    <property type="entry name" value="Peptidase_Metallo"/>
</dbReference>
<keyword evidence="5" id="KW-0677">Repeat</keyword>
<dbReference type="GO" id="GO:0005509">
    <property type="term" value="F:calcium ion binding"/>
    <property type="evidence" value="ECO:0007669"/>
    <property type="project" value="InterPro"/>
</dbReference>
<evidence type="ECO:0000256" key="1">
    <source>
        <dbReference type="ARBA" id="ARBA00001913"/>
    </source>
</evidence>
<keyword evidence="4" id="KW-0964">Secreted</keyword>
<dbReference type="InterPro" id="IPR013858">
    <property type="entry name" value="Peptidase_M10B_C"/>
</dbReference>
<gene>
    <name evidence="7" type="ORF">HNR28_001993</name>
</gene>
<dbReference type="SUPFAM" id="SSF51120">
    <property type="entry name" value="beta-Roll"/>
    <property type="match status" value="1"/>
</dbReference>